<keyword evidence="2" id="KW-1185">Reference proteome</keyword>
<name>A0A1W1UQJ8_9DEIO</name>
<gene>
    <name evidence="1" type="ORF">SAMN00790413_04396</name>
</gene>
<accession>A0A1W1UQJ8</accession>
<sequence>MTRSAKGKGLEAALELARRFAGKLAHLSKDEDVRKASIHTVQAISDLLKAIRKASAK</sequence>
<organism evidence="1 2">
    <name type="scientific">Deinococcus hopiensis KR-140</name>
    <dbReference type="NCBI Taxonomy" id="695939"/>
    <lineage>
        <taxon>Bacteria</taxon>
        <taxon>Thermotogati</taxon>
        <taxon>Deinococcota</taxon>
        <taxon>Deinococci</taxon>
        <taxon>Deinococcales</taxon>
        <taxon>Deinococcaceae</taxon>
        <taxon>Deinococcus</taxon>
    </lineage>
</organism>
<evidence type="ECO:0000313" key="1">
    <source>
        <dbReference type="EMBL" id="SMB83377.1"/>
    </source>
</evidence>
<proteinExistence type="predicted"/>
<reference evidence="1 2" key="1">
    <citation type="submission" date="2017-04" db="EMBL/GenBank/DDBJ databases">
        <authorList>
            <person name="Afonso C.L."/>
            <person name="Miller P.J."/>
            <person name="Scott M.A."/>
            <person name="Spackman E."/>
            <person name="Goraichik I."/>
            <person name="Dimitrov K.M."/>
            <person name="Suarez D.L."/>
            <person name="Swayne D.E."/>
        </authorList>
    </citation>
    <scope>NUCLEOTIDE SEQUENCE [LARGE SCALE GENOMIC DNA]</scope>
    <source>
        <strain evidence="1 2">KR-140</strain>
    </source>
</reference>
<evidence type="ECO:0000313" key="2">
    <source>
        <dbReference type="Proteomes" id="UP000192582"/>
    </source>
</evidence>
<protein>
    <submittedName>
        <fullName evidence="1">Uncharacterized protein</fullName>
    </submittedName>
</protein>
<dbReference type="Proteomes" id="UP000192582">
    <property type="component" value="Unassembled WGS sequence"/>
</dbReference>
<dbReference type="EMBL" id="FWWU01000006">
    <property type="protein sequence ID" value="SMB83377.1"/>
    <property type="molecule type" value="Genomic_DNA"/>
</dbReference>
<dbReference type="AlphaFoldDB" id="A0A1W1UQJ8"/>